<name>A0A183DPH3_9BILA</name>
<evidence type="ECO:0000256" key="1">
    <source>
        <dbReference type="SAM" id="MobiDB-lite"/>
    </source>
</evidence>
<evidence type="ECO:0000313" key="4">
    <source>
        <dbReference type="WBParaSite" id="GPUH_0001062701-mRNA-1"/>
    </source>
</evidence>
<feature type="compositionally biased region" description="Basic and acidic residues" evidence="1">
    <location>
        <begin position="1"/>
        <end position="10"/>
    </location>
</feature>
<keyword evidence="3" id="KW-1185">Reference proteome</keyword>
<evidence type="ECO:0000313" key="3">
    <source>
        <dbReference type="Proteomes" id="UP000271098"/>
    </source>
</evidence>
<dbReference type="EMBL" id="UYRT01078061">
    <property type="protein sequence ID" value="VDN17685.1"/>
    <property type="molecule type" value="Genomic_DNA"/>
</dbReference>
<reference evidence="2 3" key="2">
    <citation type="submission" date="2018-11" db="EMBL/GenBank/DDBJ databases">
        <authorList>
            <consortium name="Pathogen Informatics"/>
        </authorList>
    </citation>
    <scope>NUCLEOTIDE SEQUENCE [LARGE SCALE GENOMIC DNA]</scope>
</reference>
<protein>
    <submittedName>
        <fullName evidence="4">G-patch domain-containing protein</fullName>
    </submittedName>
</protein>
<feature type="region of interest" description="Disordered" evidence="1">
    <location>
        <begin position="1"/>
        <end position="34"/>
    </location>
</feature>
<dbReference type="WBParaSite" id="GPUH_0001062701-mRNA-1">
    <property type="protein sequence ID" value="GPUH_0001062701-mRNA-1"/>
    <property type="gene ID" value="GPUH_0001062701"/>
</dbReference>
<dbReference type="AlphaFoldDB" id="A0A183DPH3"/>
<gene>
    <name evidence="2" type="ORF">GPUH_LOCUS10614</name>
</gene>
<evidence type="ECO:0000313" key="2">
    <source>
        <dbReference type="EMBL" id="VDN17685.1"/>
    </source>
</evidence>
<proteinExistence type="predicted"/>
<dbReference type="Proteomes" id="UP000271098">
    <property type="component" value="Unassembled WGS sequence"/>
</dbReference>
<sequence length="88" mass="9835">MGWSRGKDGKQQMNEADNGIVPMHDQMNTGDAPSEIESPAARALRGLGKRKNEANREVVSCIYGTTTNINDTQLFDIQVYTYYICVHI</sequence>
<organism evidence="4">
    <name type="scientific">Gongylonema pulchrum</name>
    <dbReference type="NCBI Taxonomy" id="637853"/>
    <lineage>
        <taxon>Eukaryota</taxon>
        <taxon>Metazoa</taxon>
        <taxon>Ecdysozoa</taxon>
        <taxon>Nematoda</taxon>
        <taxon>Chromadorea</taxon>
        <taxon>Rhabditida</taxon>
        <taxon>Spirurina</taxon>
        <taxon>Spiruromorpha</taxon>
        <taxon>Spiruroidea</taxon>
        <taxon>Gongylonematidae</taxon>
        <taxon>Gongylonema</taxon>
    </lineage>
</organism>
<accession>A0A183DPH3</accession>
<reference evidence="4" key="1">
    <citation type="submission" date="2016-06" db="UniProtKB">
        <authorList>
            <consortium name="WormBaseParasite"/>
        </authorList>
    </citation>
    <scope>IDENTIFICATION</scope>
</reference>